<organism evidence="12 13">
    <name type="scientific">Candidatus Ornithocaccomicrobium faecavium</name>
    <dbReference type="NCBI Taxonomy" id="2840890"/>
    <lineage>
        <taxon>Bacteria</taxon>
        <taxon>Bacillati</taxon>
        <taxon>Bacillota</taxon>
        <taxon>Clostridia</taxon>
        <taxon>Candidatus Ornithocaccomicrobium</taxon>
    </lineage>
</organism>
<proteinExistence type="inferred from homology"/>
<comment type="catalytic activity">
    <reaction evidence="9 10">
        <text>L-threonyl-[protein] + FAD = FMN-L-threonyl-[protein] + AMP + H(+)</text>
        <dbReference type="Rhea" id="RHEA:36847"/>
        <dbReference type="Rhea" id="RHEA-COMP:11060"/>
        <dbReference type="Rhea" id="RHEA-COMP:11061"/>
        <dbReference type="ChEBI" id="CHEBI:15378"/>
        <dbReference type="ChEBI" id="CHEBI:30013"/>
        <dbReference type="ChEBI" id="CHEBI:57692"/>
        <dbReference type="ChEBI" id="CHEBI:74257"/>
        <dbReference type="ChEBI" id="CHEBI:456215"/>
        <dbReference type="EC" id="2.7.1.180"/>
    </reaction>
</comment>
<dbReference type="Proteomes" id="UP000886884">
    <property type="component" value="Unassembled WGS sequence"/>
</dbReference>
<evidence type="ECO:0000256" key="2">
    <source>
        <dbReference type="ARBA" id="ARBA00016337"/>
    </source>
</evidence>
<dbReference type="PANTHER" id="PTHR30040">
    <property type="entry name" value="THIAMINE BIOSYNTHESIS LIPOPROTEIN APBE"/>
    <property type="match status" value="1"/>
</dbReference>
<evidence type="ECO:0000256" key="7">
    <source>
        <dbReference type="ARBA" id="ARBA00022842"/>
    </source>
</evidence>
<dbReference type="AlphaFoldDB" id="A0A9D1P7G6"/>
<feature type="binding site" evidence="11">
    <location>
        <position position="171"/>
    </location>
    <ligand>
        <name>Mg(2+)</name>
        <dbReference type="ChEBI" id="CHEBI:18420"/>
    </ligand>
</feature>
<dbReference type="GO" id="GO:0016740">
    <property type="term" value="F:transferase activity"/>
    <property type="evidence" value="ECO:0007669"/>
    <property type="project" value="UniProtKB-UniRule"/>
</dbReference>
<dbReference type="SUPFAM" id="SSF143631">
    <property type="entry name" value="ApbE-like"/>
    <property type="match status" value="1"/>
</dbReference>
<evidence type="ECO:0000256" key="10">
    <source>
        <dbReference type="PIRNR" id="PIRNR006268"/>
    </source>
</evidence>
<dbReference type="EMBL" id="DVOT01000140">
    <property type="protein sequence ID" value="HIV27899.1"/>
    <property type="molecule type" value="Genomic_DNA"/>
</dbReference>
<keyword evidence="6 10" id="KW-0274">FAD</keyword>
<dbReference type="InterPro" id="IPR003374">
    <property type="entry name" value="ApbE-like_sf"/>
</dbReference>
<evidence type="ECO:0000256" key="3">
    <source>
        <dbReference type="ARBA" id="ARBA00022630"/>
    </source>
</evidence>
<keyword evidence="3 10" id="KW-0285">Flavoprotein</keyword>
<dbReference type="Pfam" id="PF02424">
    <property type="entry name" value="ApbE"/>
    <property type="match status" value="1"/>
</dbReference>
<evidence type="ECO:0000256" key="9">
    <source>
        <dbReference type="ARBA" id="ARBA00048540"/>
    </source>
</evidence>
<evidence type="ECO:0000256" key="1">
    <source>
        <dbReference type="ARBA" id="ARBA00011955"/>
    </source>
</evidence>
<feature type="binding site" evidence="11">
    <location>
        <position position="279"/>
    </location>
    <ligand>
        <name>Mg(2+)</name>
        <dbReference type="ChEBI" id="CHEBI:18420"/>
    </ligand>
</feature>
<accession>A0A9D1P7G6</accession>
<evidence type="ECO:0000256" key="4">
    <source>
        <dbReference type="ARBA" id="ARBA00022679"/>
    </source>
</evidence>
<dbReference type="InterPro" id="IPR024932">
    <property type="entry name" value="ApbE"/>
</dbReference>
<gene>
    <name evidence="12" type="ORF">IAA64_08015</name>
</gene>
<dbReference type="EC" id="2.7.1.180" evidence="1 10"/>
<evidence type="ECO:0000313" key="12">
    <source>
        <dbReference type="EMBL" id="HIV27899.1"/>
    </source>
</evidence>
<name>A0A9D1P7G6_9FIRM</name>
<dbReference type="Gene3D" id="3.10.520.10">
    <property type="entry name" value="ApbE-like domains"/>
    <property type="match status" value="1"/>
</dbReference>
<keyword evidence="7 10" id="KW-0460">Magnesium</keyword>
<protein>
    <recommendedName>
        <fullName evidence="2 10">FAD:protein FMN transferase</fullName>
        <ecNumber evidence="1 10">2.7.1.180</ecNumber>
    </recommendedName>
    <alternativeName>
        <fullName evidence="8 10">Flavin transferase</fullName>
    </alternativeName>
</protein>
<evidence type="ECO:0000256" key="8">
    <source>
        <dbReference type="ARBA" id="ARBA00031306"/>
    </source>
</evidence>
<comment type="cofactor">
    <cofactor evidence="11">
        <name>Mg(2+)</name>
        <dbReference type="ChEBI" id="CHEBI:18420"/>
    </cofactor>
    <cofactor evidence="11">
        <name>Mn(2+)</name>
        <dbReference type="ChEBI" id="CHEBI:29035"/>
    </cofactor>
    <text evidence="11">Magnesium. Can also use manganese.</text>
</comment>
<feature type="binding site" evidence="11">
    <location>
        <position position="283"/>
    </location>
    <ligand>
        <name>Mg(2+)</name>
        <dbReference type="ChEBI" id="CHEBI:18420"/>
    </ligand>
</feature>
<evidence type="ECO:0000256" key="6">
    <source>
        <dbReference type="ARBA" id="ARBA00022827"/>
    </source>
</evidence>
<evidence type="ECO:0000313" key="13">
    <source>
        <dbReference type="Proteomes" id="UP000886884"/>
    </source>
</evidence>
<dbReference type="PIRSF" id="PIRSF006268">
    <property type="entry name" value="ApbE"/>
    <property type="match status" value="1"/>
</dbReference>
<keyword evidence="5 10" id="KW-0479">Metal-binding</keyword>
<comment type="caution">
    <text evidence="12">The sequence shown here is derived from an EMBL/GenBank/DDBJ whole genome shotgun (WGS) entry which is preliminary data.</text>
</comment>
<keyword evidence="4 10" id="KW-0808">Transferase</keyword>
<reference evidence="12" key="1">
    <citation type="submission" date="2020-10" db="EMBL/GenBank/DDBJ databases">
        <authorList>
            <person name="Gilroy R."/>
        </authorList>
    </citation>
    <scope>NUCLEOTIDE SEQUENCE</scope>
    <source>
        <strain evidence="12">CHK183-6373</strain>
    </source>
</reference>
<comment type="similarity">
    <text evidence="10">Belongs to the ApbE family.</text>
</comment>
<dbReference type="GO" id="GO:0046872">
    <property type="term" value="F:metal ion binding"/>
    <property type="evidence" value="ECO:0007669"/>
    <property type="project" value="UniProtKB-UniRule"/>
</dbReference>
<reference evidence="12" key="2">
    <citation type="journal article" date="2021" name="PeerJ">
        <title>Extensive microbial diversity within the chicken gut microbiome revealed by metagenomics and culture.</title>
        <authorList>
            <person name="Gilroy R."/>
            <person name="Ravi A."/>
            <person name="Getino M."/>
            <person name="Pursley I."/>
            <person name="Horton D.L."/>
            <person name="Alikhan N.F."/>
            <person name="Baker D."/>
            <person name="Gharbi K."/>
            <person name="Hall N."/>
            <person name="Watson M."/>
            <person name="Adriaenssens E.M."/>
            <person name="Foster-Nyarko E."/>
            <person name="Jarju S."/>
            <person name="Secka A."/>
            <person name="Antonio M."/>
            <person name="Oren A."/>
            <person name="Chaudhuri R.R."/>
            <person name="La Ragione R."/>
            <person name="Hildebrand F."/>
            <person name="Pallen M.J."/>
        </authorList>
    </citation>
    <scope>NUCLEOTIDE SEQUENCE</scope>
    <source>
        <strain evidence="12">CHK183-6373</strain>
    </source>
</reference>
<evidence type="ECO:0000256" key="5">
    <source>
        <dbReference type="ARBA" id="ARBA00022723"/>
    </source>
</evidence>
<dbReference type="PANTHER" id="PTHR30040:SF2">
    <property type="entry name" value="FAD:PROTEIN FMN TRANSFERASE"/>
    <property type="match status" value="1"/>
</dbReference>
<evidence type="ECO:0000256" key="11">
    <source>
        <dbReference type="PIRSR" id="PIRSR006268-2"/>
    </source>
</evidence>
<sequence length="323" mass="34850">MAIWLLLCALAPLLSGCAGPQKRQYEFYDAFDTVIRLTAYTRDEASFRRLCEQAEAEFLRYDAIFDRYEAHEGVQGVWALNHAQGEATPVEPELLELLLLAQEWYAVCDRVNVAMGAVTDIWHAARESGALPSQEALEAAAAHTDFSLVEVDAAAGTVRLRDPALSLDFGALAKGYAAERIAQALGEEILLIDAGGNVVAAGKPGDGRAAWDIAVSHPDGGVLCVVPVADGCAVTSGGSQRYFTVDGVRYHHIIDPDTLYPANLYRQTTVFCADSALADWLSTSAFLLEYEDSRALVESMGAKGIWILPDGEVRASDGLLPNE</sequence>